<dbReference type="InterPro" id="IPR051783">
    <property type="entry name" value="NAD(P)-dependent_oxidoreduct"/>
</dbReference>
<dbReference type="RefSeq" id="WP_007415034.1">
    <property type="nucleotide sequence ID" value="NZ_ABOX02000013.1"/>
</dbReference>
<reference evidence="2 3" key="1">
    <citation type="journal article" date="2011" name="J. Bacteriol.">
        <title>Genome sequence of 'Pedosphaera parvula' Ellin514, an aerobic Verrucomicrobial isolate from pasture soil.</title>
        <authorList>
            <person name="Kant R."/>
            <person name="van Passel M.W."/>
            <person name="Sangwan P."/>
            <person name="Palva A."/>
            <person name="Lucas S."/>
            <person name="Copeland A."/>
            <person name="Lapidus A."/>
            <person name="Glavina Del Rio T."/>
            <person name="Dalin E."/>
            <person name="Tice H."/>
            <person name="Bruce D."/>
            <person name="Goodwin L."/>
            <person name="Pitluck S."/>
            <person name="Chertkov O."/>
            <person name="Larimer F.W."/>
            <person name="Land M.L."/>
            <person name="Hauser L."/>
            <person name="Brettin T.S."/>
            <person name="Detter J.C."/>
            <person name="Han S."/>
            <person name="de Vos W.M."/>
            <person name="Janssen P.H."/>
            <person name="Smidt H."/>
        </authorList>
    </citation>
    <scope>NUCLEOTIDE SEQUENCE [LARGE SCALE GENOMIC DNA]</scope>
    <source>
        <strain evidence="2 3">Ellin514</strain>
    </source>
</reference>
<dbReference type="EMBL" id="ABOX02000013">
    <property type="protein sequence ID" value="EEF60859.1"/>
    <property type="molecule type" value="Genomic_DNA"/>
</dbReference>
<evidence type="ECO:0000313" key="3">
    <source>
        <dbReference type="Proteomes" id="UP000003688"/>
    </source>
</evidence>
<dbReference type="Proteomes" id="UP000003688">
    <property type="component" value="Unassembled WGS sequence"/>
</dbReference>
<dbReference type="InterPro" id="IPR036291">
    <property type="entry name" value="NAD(P)-bd_dom_sf"/>
</dbReference>
<dbReference type="CDD" id="cd05266">
    <property type="entry name" value="SDR_a4"/>
    <property type="match status" value="1"/>
</dbReference>
<dbReference type="PANTHER" id="PTHR48079">
    <property type="entry name" value="PROTEIN YEEZ"/>
    <property type="match status" value="1"/>
</dbReference>
<dbReference type="OrthoDB" id="9808276at2"/>
<dbReference type="AlphaFoldDB" id="B9XGT8"/>
<sequence>MRVLILGCGYVGLPLGAELVRQGHEVFGLRRSAEGEAEVKAAGIQSLAGDITKREDLARIPGPFDWVVNMVSSTKGGVEEYQQVYLQGTRNLIDWLALTPPKKFVYTSSTSVYGQTDGSSVKETSPVEPSSETSKVLVETEKVLMEAAQLRKLPAVILRVAGIYGPERGHLFQQYLKNEARIAGKGERIINMIHRDDLVGIIIAALKNGRSGEVYNVVDDEPVTQLHFFQWLAEALGKWPPPFATEEENAARKRGLTNKKVQNRRLKMELGYQFKYPTFRQGYTAEILRLERAGRLNIEPEPR</sequence>
<dbReference type="GO" id="GO:0004029">
    <property type="term" value="F:aldehyde dehydrogenase (NAD+) activity"/>
    <property type="evidence" value="ECO:0007669"/>
    <property type="project" value="TreeGrafter"/>
</dbReference>
<evidence type="ECO:0000313" key="2">
    <source>
        <dbReference type="EMBL" id="EEF60859.1"/>
    </source>
</evidence>
<comment type="caution">
    <text evidence="2">The sequence shown here is derived from an EMBL/GenBank/DDBJ whole genome shotgun (WGS) entry which is preliminary data.</text>
</comment>
<dbReference type="STRING" id="320771.Cflav_PD4028"/>
<evidence type="ECO:0000259" key="1">
    <source>
        <dbReference type="Pfam" id="PF01370"/>
    </source>
</evidence>
<protein>
    <submittedName>
        <fullName evidence="2">NAD-dependent epimerase/dehydratase</fullName>
    </submittedName>
</protein>
<accession>B9XGT8</accession>
<dbReference type="PANTHER" id="PTHR48079:SF6">
    <property type="entry name" value="NAD(P)-BINDING DOMAIN-CONTAINING PROTEIN-RELATED"/>
    <property type="match status" value="1"/>
</dbReference>
<dbReference type="GO" id="GO:0005737">
    <property type="term" value="C:cytoplasm"/>
    <property type="evidence" value="ECO:0007669"/>
    <property type="project" value="TreeGrafter"/>
</dbReference>
<feature type="domain" description="NAD-dependent epimerase/dehydratase" evidence="1">
    <location>
        <begin position="3"/>
        <end position="217"/>
    </location>
</feature>
<dbReference type="SUPFAM" id="SSF51735">
    <property type="entry name" value="NAD(P)-binding Rossmann-fold domains"/>
    <property type="match status" value="1"/>
</dbReference>
<name>B9XGT8_PEDPL</name>
<organism evidence="2 3">
    <name type="scientific">Pedosphaera parvula (strain Ellin514)</name>
    <dbReference type="NCBI Taxonomy" id="320771"/>
    <lineage>
        <taxon>Bacteria</taxon>
        <taxon>Pseudomonadati</taxon>
        <taxon>Verrucomicrobiota</taxon>
        <taxon>Pedosphaerae</taxon>
        <taxon>Pedosphaerales</taxon>
        <taxon>Pedosphaeraceae</taxon>
        <taxon>Pedosphaera</taxon>
    </lineage>
</organism>
<dbReference type="Gene3D" id="3.40.50.720">
    <property type="entry name" value="NAD(P)-binding Rossmann-like Domain"/>
    <property type="match status" value="1"/>
</dbReference>
<keyword evidence="3" id="KW-1185">Reference proteome</keyword>
<gene>
    <name evidence="2" type="ORF">Cflav_PD4028</name>
</gene>
<dbReference type="InterPro" id="IPR001509">
    <property type="entry name" value="Epimerase_deHydtase"/>
</dbReference>
<proteinExistence type="predicted"/>
<dbReference type="Pfam" id="PF01370">
    <property type="entry name" value="Epimerase"/>
    <property type="match status" value="1"/>
</dbReference>